<name>A0A6J7KG77_9ZZZZ</name>
<dbReference type="AlphaFoldDB" id="A0A6J7KG77"/>
<dbReference type="InterPro" id="IPR013986">
    <property type="entry name" value="DExx_box_DNA_helicase_dom_sf"/>
</dbReference>
<dbReference type="Gene3D" id="1.10.10.160">
    <property type="match status" value="1"/>
</dbReference>
<dbReference type="GO" id="GO:0000725">
    <property type="term" value="P:recombinational repair"/>
    <property type="evidence" value="ECO:0007669"/>
    <property type="project" value="TreeGrafter"/>
</dbReference>
<dbReference type="InterPro" id="IPR014016">
    <property type="entry name" value="UvrD-like_ATP-bd"/>
</dbReference>
<keyword evidence="3" id="KW-0547">Nucleotide-binding</keyword>
<evidence type="ECO:0000256" key="8">
    <source>
        <dbReference type="ARBA" id="ARBA00022840"/>
    </source>
</evidence>
<evidence type="ECO:0000256" key="1">
    <source>
        <dbReference type="ARBA" id="ARBA00009922"/>
    </source>
</evidence>
<dbReference type="EMBL" id="CAFBNO010000022">
    <property type="protein sequence ID" value="CAB4954505.1"/>
    <property type="molecule type" value="Genomic_DNA"/>
</dbReference>
<evidence type="ECO:0000259" key="16">
    <source>
        <dbReference type="PROSITE" id="PS51217"/>
    </source>
</evidence>
<dbReference type="GO" id="GO:0005829">
    <property type="term" value="C:cytosol"/>
    <property type="evidence" value="ECO:0007669"/>
    <property type="project" value="TreeGrafter"/>
</dbReference>
<comment type="catalytic activity">
    <reaction evidence="14">
        <text>ATP + H2O = ADP + phosphate + H(+)</text>
        <dbReference type="Rhea" id="RHEA:13065"/>
        <dbReference type="ChEBI" id="CHEBI:15377"/>
        <dbReference type="ChEBI" id="CHEBI:15378"/>
        <dbReference type="ChEBI" id="CHEBI:30616"/>
        <dbReference type="ChEBI" id="CHEBI:43474"/>
        <dbReference type="ChEBI" id="CHEBI:456216"/>
        <dbReference type="EC" id="5.6.2.4"/>
    </reaction>
</comment>
<dbReference type="PANTHER" id="PTHR11070">
    <property type="entry name" value="UVRD / RECB / PCRA DNA HELICASE FAMILY MEMBER"/>
    <property type="match status" value="1"/>
</dbReference>
<comment type="similarity">
    <text evidence="1">Belongs to the helicase family. UvrD subfamily.</text>
</comment>
<dbReference type="GO" id="GO:0004527">
    <property type="term" value="F:exonuclease activity"/>
    <property type="evidence" value="ECO:0007669"/>
    <property type="project" value="UniProtKB-KW"/>
</dbReference>
<evidence type="ECO:0000256" key="3">
    <source>
        <dbReference type="ARBA" id="ARBA00022741"/>
    </source>
</evidence>
<evidence type="ECO:0000256" key="10">
    <source>
        <dbReference type="ARBA" id="ARBA00023204"/>
    </source>
</evidence>
<dbReference type="Pfam" id="PF12705">
    <property type="entry name" value="PDDEXK_1"/>
    <property type="match status" value="1"/>
</dbReference>
<keyword evidence="2" id="KW-0540">Nuclease</keyword>
<dbReference type="Pfam" id="PF00580">
    <property type="entry name" value="UvrD-helicase"/>
    <property type="match status" value="1"/>
</dbReference>
<keyword evidence="5" id="KW-0378">Hydrolase</keyword>
<dbReference type="EC" id="5.6.2.4" evidence="13"/>
<evidence type="ECO:0000256" key="7">
    <source>
        <dbReference type="ARBA" id="ARBA00022839"/>
    </source>
</evidence>
<dbReference type="InterPro" id="IPR038726">
    <property type="entry name" value="PDDEXK_AddAB-type"/>
</dbReference>
<dbReference type="SUPFAM" id="SSF52980">
    <property type="entry name" value="Restriction endonuclease-like"/>
    <property type="match status" value="1"/>
</dbReference>
<dbReference type="Gene3D" id="3.90.320.10">
    <property type="match status" value="1"/>
</dbReference>
<evidence type="ECO:0000256" key="2">
    <source>
        <dbReference type="ARBA" id="ARBA00022722"/>
    </source>
</evidence>
<keyword evidence="4" id="KW-0227">DNA damage</keyword>
<gene>
    <name evidence="17" type="ORF">UFOPK3837_00651</name>
</gene>
<proteinExistence type="inferred from homology"/>
<evidence type="ECO:0000256" key="14">
    <source>
        <dbReference type="ARBA" id="ARBA00048988"/>
    </source>
</evidence>
<dbReference type="GO" id="GO:0033202">
    <property type="term" value="C:DNA helicase complex"/>
    <property type="evidence" value="ECO:0007669"/>
    <property type="project" value="TreeGrafter"/>
</dbReference>
<evidence type="ECO:0000256" key="12">
    <source>
        <dbReference type="ARBA" id="ARBA00034617"/>
    </source>
</evidence>
<organism evidence="17">
    <name type="scientific">freshwater metagenome</name>
    <dbReference type="NCBI Taxonomy" id="449393"/>
    <lineage>
        <taxon>unclassified sequences</taxon>
        <taxon>metagenomes</taxon>
        <taxon>ecological metagenomes</taxon>
    </lineage>
</organism>
<dbReference type="GO" id="GO:0005524">
    <property type="term" value="F:ATP binding"/>
    <property type="evidence" value="ECO:0007669"/>
    <property type="project" value="UniProtKB-KW"/>
</dbReference>
<keyword evidence="9" id="KW-0238">DNA-binding</keyword>
<sequence length="1098" mass="121355">MSNNKFSADQVFLAVKSKEQLANNPNLSLTEEQRAAVEQSPTDAPSLVVAGAGSGKTELMAVRVLWLVANGYSLPSEILGLTFTRKAASELSKRINNGLLTLSRTEFWPSELRDKPFAAPNISTYNAYANSLFHDHALALGYEPDSILLTDASRYQLAREVVLKYGSDVDPRLDESDSSLNTIVEAVLSIASEMADNGVTAEQIGSFVEETYNRIASLPAKNQTPENPIPTTRFNTWKDFFQSGLVANLAGRFIEEKKLRGMVDYSDQVALAARAVEMMPDLVAGRERSLYKHVLLDEYQDTSTLQTKLLRGLFAQHSVFAVGDPNQSIYGWRGASASNLREFITDFGTPEREVVQFPLPTSWRNPSGVLNLANDLLEELRQEPAFVTRGLNQKQLEELSHSRIKAVKLTARPGAQVGDTEIAYLQTQSEEAEHVAKWFAAKLHTEPGEPKPTAALLLRSKGSTEKYVVALSAQKIPYQVVGVAGLLEMPEIVDLVAALKVVHNPTSGGSLLRLLAGPRWRIGAKDLQQLYLFSKKIAGFNNEEQVDLQGEEVGFSVVDAIDELLDRKTVKTGISETGLVRMRDCAKLFRKLRFQTGLPLSEFVRVVEQELWLDIELTANPNNAQPMANLNSFANVVANYANGYHSTLGGFLEWLDFAAGKESFDPPSVSATPGTVQILTVHSAKGLEWDLVAVPMLVDGTFPSSVGGNKGWVNGKGLPYHLRGDAASLPRLSFENATEQTDIDKAYKVFSSEDVREYKYREERRLAYVAVTRTKLSLLVSGSFYKGANKEPSAPSPFLLELAGSNEPTVKIHNGTGDPDSPLPVYEELSENPDDSANLTIVWPMDPLGAKHRPRVEAARELVQSAIDAPNASKVDAEIDLLLADLEESLTRASQAVLPVRIPASRFKEFLLETDQVAELYRRPVPREPFAATMAGTLFHTWVEERFGVFSTKEELDVQVEAIDDGNPALNIEDLKAIFEESRFAKMTPADIECEIQVTIKANTFICKIDAVFKTENGFEIVDWKTGVAPKSDDDIAEKALQLALYRMAYSKFHNIDPDLIEVCLYYVNENLEIKPEQVKSAEELLEMWSAVLAKVSD</sequence>
<dbReference type="GO" id="GO:0043138">
    <property type="term" value="F:3'-5' DNA helicase activity"/>
    <property type="evidence" value="ECO:0007669"/>
    <property type="project" value="UniProtKB-EC"/>
</dbReference>
<reference evidence="17" key="1">
    <citation type="submission" date="2020-05" db="EMBL/GenBank/DDBJ databases">
        <authorList>
            <person name="Chiriac C."/>
            <person name="Salcher M."/>
            <person name="Ghai R."/>
            <person name="Kavagutti S V."/>
        </authorList>
    </citation>
    <scope>NUCLEOTIDE SEQUENCE</scope>
</reference>
<dbReference type="Gene3D" id="1.10.486.10">
    <property type="entry name" value="PCRA, domain 4"/>
    <property type="match status" value="1"/>
</dbReference>
<evidence type="ECO:0000256" key="6">
    <source>
        <dbReference type="ARBA" id="ARBA00022806"/>
    </source>
</evidence>
<evidence type="ECO:0000259" key="15">
    <source>
        <dbReference type="PROSITE" id="PS51198"/>
    </source>
</evidence>
<keyword evidence="7" id="KW-0269">Exonuclease</keyword>
<evidence type="ECO:0000256" key="9">
    <source>
        <dbReference type="ARBA" id="ARBA00023125"/>
    </source>
</evidence>
<evidence type="ECO:0000313" key="17">
    <source>
        <dbReference type="EMBL" id="CAB4954505.1"/>
    </source>
</evidence>
<dbReference type="CDD" id="cd17932">
    <property type="entry name" value="DEXQc_UvrD"/>
    <property type="match status" value="1"/>
</dbReference>
<dbReference type="InterPro" id="IPR000212">
    <property type="entry name" value="DNA_helicase_UvrD/REP"/>
</dbReference>
<dbReference type="PROSITE" id="PS51217">
    <property type="entry name" value="UVRD_HELICASE_CTER"/>
    <property type="match status" value="1"/>
</dbReference>
<accession>A0A6J7KG77</accession>
<keyword evidence="8" id="KW-0067">ATP-binding</keyword>
<feature type="domain" description="UvrD-like helicase C-terminal" evidence="16">
    <location>
        <begin position="389"/>
        <end position="686"/>
    </location>
</feature>
<keyword evidence="11" id="KW-0413">Isomerase</keyword>
<dbReference type="InterPro" id="IPR014017">
    <property type="entry name" value="DNA_helicase_UvrD-like_C"/>
</dbReference>
<evidence type="ECO:0000256" key="11">
    <source>
        <dbReference type="ARBA" id="ARBA00023235"/>
    </source>
</evidence>
<dbReference type="SUPFAM" id="SSF52540">
    <property type="entry name" value="P-loop containing nucleoside triphosphate hydrolases"/>
    <property type="match status" value="1"/>
</dbReference>
<dbReference type="PROSITE" id="PS51198">
    <property type="entry name" value="UVRD_HELICASE_ATP_BIND"/>
    <property type="match status" value="1"/>
</dbReference>
<evidence type="ECO:0000256" key="13">
    <source>
        <dbReference type="ARBA" id="ARBA00034808"/>
    </source>
</evidence>
<dbReference type="GO" id="GO:0003677">
    <property type="term" value="F:DNA binding"/>
    <property type="evidence" value="ECO:0007669"/>
    <property type="project" value="UniProtKB-KW"/>
</dbReference>
<dbReference type="Pfam" id="PF13361">
    <property type="entry name" value="UvrD_C"/>
    <property type="match status" value="1"/>
</dbReference>
<dbReference type="InterPro" id="IPR011335">
    <property type="entry name" value="Restrct_endonuc-II-like"/>
</dbReference>
<keyword evidence="10" id="KW-0234">DNA repair</keyword>
<evidence type="ECO:0000256" key="4">
    <source>
        <dbReference type="ARBA" id="ARBA00022763"/>
    </source>
</evidence>
<evidence type="ECO:0000256" key="5">
    <source>
        <dbReference type="ARBA" id="ARBA00022801"/>
    </source>
</evidence>
<dbReference type="Gene3D" id="3.40.50.300">
    <property type="entry name" value="P-loop containing nucleotide triphosphate hydrolases"/>
    <property type="match status" value="3"/>
</dbReference>
<dbReference type="InterPro" id="IPR027417">
    <property type="entry name" value="P-loop_NTPase"/>
</dbReference>
<protein>
    <recommendedName>
        <fullName evidence="13">DNA 3'-5' helicase</fullName>
        <ecNumber evidence="13">5.6.2.4</ecNumber>
    </recommendedName>
</protein>
<dbReference type="InterPro" id="IPR011604">
    <property type="entry name" value="PDDEXK-like_dom_sf"/>
</dbReference>
<feature type="domain" description="UvrD-like helicase ATP-binding" evidence="15">
    <location>
        <begin position="29"/>
        <end position="366"/>
    </location>
</feature>
<dbReference type="PANTHER" id="PTHR11070:SF55">
    <property type="entry name" value="DNA 3'-5' HELICASE"/>
    <property type="match status" value="1"/>
</dbReference>
<keyword evidence="6" id="KW-0347">Helicase</keyword>
<comment type="catalytic activity">
    <reaction evidence="12">
        <text>Couples ATP hydrolysis with the unwinding of duplex DNA by translocating in the 3'-5' direction.</text>
        <dbReference type="EC" id="5.6.2.4"/>
    </reaction>
</comment>